<dbReference type="Gene3D" id="1.10.290.10">
    <property type="entry name" value="Topoisomerase I, domain 4"/>
    <property type="match status" value="1"/>
</dbReference>
<dbReference type="InterPro" id="IPR023405">
    <property type="entry name" value="Topo_IA_core_domain"/>
</dbReference>
<dbReference type="InterPro" id="IPR000380">
    <property type="entry name" value="Topo_IA"/>
</dbReference>
<feature type="site" description="Interaction with DNA" evidence="10">
    <location>
        <position position="148"/>
    </location>
</feature>
<dbReference type="SMART" id="SM00493">
    <property type="entry name" value="TOPRIM"/>
    <property type="match status" value="1"/>
</dbReference>
<gene>
    <name evidence="10" type="primary">topA</name>
    <name evidence="13" type="ORF">B9N61_04160</name>
</gene>
<evidence type="ECO:0000313" key="14">
    <source>
        <dbReference type="Proteomes" id="UP000196534"/>
    </source>
</evidence>
<dbReference type="SMART" id="SM00437">
    <property type="entry name" value="TOP1Ac"/>
    <property type="match status" value="1"/>
</dbReference>
<evidence type="ECO:0000259" key="11">
    <source>
        <dbReference type="PROSITE" id="PS50880"/>
    </source>
</evidence>
<evidence type="ECO:0000256" key="7">
    <source>
        <dbReference type="ARBA" id="ARBA00023029"/>
    </source>
</evidence>
<dbReference type="PROSITE" id="PS00396">
    <property type="entry name" value="TOPO_IA_1"/>
    <property type="match status" value="1"/>
</dbReference>
<keyword evidence="6" id="KW-0460">Magnesium</keyword>
<comment type="caution">
    <text evidence="13">The sequence shown here is derived from an EMBL/GenBank/DDBJ whole genome shotgun (WGS) entry which is preliminary data.</text>
</comment>
<dbReference type="InterPro" id="IPR003602">
    <property type="entry name" value="Topo_IA_DNA-bd_dom"/>
</dbReference>
<dbReference type="InterPro" id="IPR006171">
    <property type="entry name" value="TOPRIM_dom"/>
</dbReference>
<proteinExistence type="inferred from homology"/>
<dbReference type="Pfam" id="PF01131">
    <property type="entry name" value="Topoisom_bac"/>
    <property type="match status" value="1"/>
</dbReference>
<comment type="function">
    <text evidence="10">Releases the supercoiling and torsional tension of DNA, which is introduced during the DNA replication and transcription, by transiently cleaving and rejoining one strand of the DNA duplex. Introduces a single-strand break via transesterification at a target site in duplex DNA. The scissile phosphodiester is attacked by the catalytic tyrosine of the enzyme, resulting in the formation of a DNA-(5'-phosphotyrosyl)-enzyme intermediate and the expulsion of a 3'-OH DNA strand. The free DNA strand then undergoes passage around the unbroken strand, thus removing DNA supercoils. Finally, in the religation step, the DNA 3'-OH attacks the covalent intermediate to expel the active-site tyrosine and restore the DNA phosphodiester backbone.</text>
</comment>
<evidence type="ECO:0000256" key="5">
    <source>
        <dbReference type="ARBA" id="ARBA00022833"/>
    </source>
</evidence>
<dbReference type="SUPFAM" id="SSF56712">
    <property type="entry name" value="Prokaryotic type I DNA topoisomerase"/>
    <property type="match status" value="1"/>
</dbReference>
<dbReference type="InterPro" id="IPR003601">
    <property type="entry name" value="Topo_IA_2"/>
</dbReference>
<keyword evidence="8 10" id="KW-0238">DNA-binding</keyword>
<dbReference type="CDD" id="cd03363">
    <property type="entry name" value="TOPRIM_TopoIA_TopoI"/>
    <property type="match status" value="1"/>
</dbReference>
<protein>
    <recommendedName>
        <fullName evidence="10">DNA topoisomerase 1</fullName>
        <ecNumber evidence="10">5.6.2.1</ecNumber>
    </recommendedName>
    <alternativeName>
        <fullName evidence="10">DNA topoisomerase I</fullName>
    </alternativeName>
</protein>
<dbReference type="GO" id="GO:0003917">
    <property type="term" value="F:DNA topoisomerase type I (single strand cut, ATP-independent) activity"/>
    <property type="evidence" value="ECO:0007669"/>
    <property type="project" value="UniProtKB-UniRule"/>
</dbReference>
<dbReference type="InterPro" id="IPR013498">
    <property type="entry name" value="Topo_IA_Znf"/>
</dbReference>
<dbReference type="GO" id="GO:0003677">
    <property type="term" value="F:DNA binding"/>
    <property type="evidence" value="ECO:0007669"/>
    <property type="project" value="UniProtKB-KW"/>
</dbReference>
<comment type="subunit">
    <text evidence="10">Monomer.</text>
</comment>
<keyword evidence="9 10" id="KW-0413">Isomerase</keyword>
<dbReference type="Gene3D" id="2.70.20.10">
    <property type="entry name" value="Topoisomerase I, domain 3"/>
    <property type="match status" value="1"/>
</dbReference>
<evidence type="ECO:0000256" key="3">
    <source>
        <dbReference type="ARBA" id="ARBA00022723"/>
    </source>
</evidence>
<evidence type="ECO:0000256" key="1">
    <source>
        <dbReference type="ARBA" id="ARBA00000213"/>
    </source>
</evidence>
<feature type="active site" description="O-(5'-phospho-DNA)-tyrosine intermediate" evidence="10">
    <location>
        <position position="297"/>
    </location>
</feature>
<comment type="similarity">
    <text evidence="2 10">Belongs to the type IA topoisomerase family.</text>
</comment>
<keyword evidence="4" id="KW-0863">Zinc-finger</keyword>
<dbReference type="InterPro" id="IPR013825">
    <property type="entry name" value="Topo_IA_cen_sub2"/>
</dbReference>
<evidence type="ECO:0000259" key="12">
    <source>
        <dbReference type="PROSITE" id="PS52039"/>
    </source>
</evidence>
<feature type="site" description="Interaction with DNA" evidence="10">
    <location>
        <position position="139"/>
    </location>
</feature>
<dbReference type="Gene3D" id="3.40.50.140">
    <property type="match status" value="1"/>
</dbReference>
<dbReference type="Proteomes" id="UP000196534">
    <property type="component" value="Unassembled WGS sequence"/>
</dbReference>
<dbReference type="InterPro" id="IPR013824">
    <property type="entry name" value="Topo_IA_cen_sub1"/>
</dbReference>
<dbReference type="EC" id="5.6.2.1" evidence="10"/>
<dbReference type="HAMAP" id="MF_00952">
    <property type="entry name" value="Topoisom_1_prok"/>
    <property type="match status" value="1"/>
</dbReference>
<evidence type="ECO:0000256" key="10">
    <source>
        <dbReference type="HAMAP-Rule" id="MF_00952"/>
    </source>
</evidence>
<dbReference type="Gene3D" id="1.10.460.10">
    <property type="entry name" value="Topoisomerase I, domain 2"/>
    <property type="match status" value="1"/>
</dbReference>
<evidence type="ECO:0000256" key="6">
    <source>
        <dbReference type="ARBA" id="ARBA00022842"/>
    </source>
</evidence>
<keyword evidence="3" id="KW-0479">Metal-binding</keyword>
<feature type="region of interest" description="Interaction with DNA" evidence="10">
    <location>
        <begin position="163"/>
        <end position="168"/>
    </location>
</feature>
<organism evidence="13 14">
    <name type="scientific">Campylobacter concisus</name>
    <dbReference type="NCBI Taxonomy" id="199"/>
    <lineage>
        <taxon>Bacteria</taxon>
        <taxon>Pseudomonadati</taxon>
        <taxon>Campylobacterota</taxon>
        <taxon>Epsilonproteobacteria</taxon>
        <taxon>Campylobacterales</taxon>
        <taxon>Campylobacteraceae</taxon>
        <taxon>Campylobacter</taxon>
    </lineage>
</organism>
<evidence type="ECO:0000256" key="8">
    <source>
        <dbReference type="ARBA" id="ARBA00023125"/>
    </source>
</evidence>
<keyword evidence="7 10" id="KW-0799">Topoisomerase</keyword>
<dbReference type="Gene3D" id="3.30.65.10">
    <property type="entry name" value="Bacterial Topoisomerase I, domain 1"/>
    <property type="match status" value="2"/>
</dbReference>
<feature type="site" description="Interaction with DNA" evidence="10">
    <location>
        <position position="484"/>
    </location>
</feature>
<dbReference type="InterPro" id="IPR005733">
    <property type="entry name" value="TopoI_bac-type"/>
</dbReference>
<feature type="site" description="Interaction with DNA" evidence="10">
    <location>
        <position position="140"/>
    </location>
</feature>
<dbReference type="AlphaFoldDB" id="A0A1Y5NCQ7"/>
<dbReference type="InterPro" id="IPR013826">
    <property type="entry name" value="Topo_IA_cen_sub3"/>
</dbReference>
<dbReference type="PROSITE" id="PS52039">
    <property type="entry name" value="TOPO_IA_2"/>
    <property type="match status" value="1"/>
</dbReference>
<dbReference type="PANTHER" id="PTHR42785">
    <property type="entry name" value="DNA TOPOISOMERASE, TYPE IA, CORE"/>
    <property type="match status" value="1"/>
</dbReference>
<evidence type="ECO:0000313" key="13">
    <source>
        <dbReference type="EMBL" id="OUT18656.1"/>
    </source>
</evidence>
<dbReference type="SMART" id="SM00436">
    <property type="entry name" value="TOP1Bc"/>
    <property type="match status" value="1"/>
</dbReference>
<feature type="site" description="Interaction with DNA" evidence="10">
    <location>
        <position position="143"/>
    </location>
</feature>
<reference evidence="13 14" key="1">
    <citation type="submission" date="2017-04" db="EMBL/GenBank/DDBJ databases">
        <title>Complete genome of Campylobacter concisus ATCC 33237T and draft genomes for an additional eight well characterized C. concisus strains.</title>
        <authorList>
            <person name="Cornelius A.J."/>
            <person name="Miller W.G."/>
            <person name="Lastovica A.J."/>
            <person name="On S.L."/>
            <person name="French N.P."/>
            <person name="Vandenberg O."/>
            <person name="Biggs P.J."/>
        </authorList>
    </citation>
    <scope>NUCLEOTIDE SEQUENCE [LARGE SCALE GENOMIC DNA]</scope>
    <source>
        <strain evidence="13 14">Lasto205.94</strain>
    </source>
</reference>
<evidence type="ECO:0000256" key="9">
    <source>
        <dbReference type="ARBA" id="ARBA00023235"/>
    </source>
</evidence>
<name>A0A1Y5NCQ7_9BACT</name>
<dbReference type="InterPro" id="IPR023406">
    <property type="entry name" value="Topo_IA_AS"/>
</dbReference>
<accession>A0A1Y5NCQ7</accession>
<dbReference type="GO" id="GO:0008270">
    <property type="term" value="F:zinc ion binding"/>
    <property type="evidence" value="ECO:0007669"/>
    <property type="project" value="UniProtKB-KW"/>
</dbReference>
<dbReference type="PANTHER" id="PTHR42785:SF1">
    <property type="entry name" value="DNA TOPOISOMERASE"/>
    <property type="match status" value="1"/>
</dbReference>
<comment type="catalytic activity">
    <reaction evidence="1 10">
        <text>ATP-independent breakage of single-stranded DNA, followed by passage and rejoining.</text>
        <dbReference type="EC" id="5.6.2.1"/>
    </reaction>
</comment>
<dbReference type="CDD" id="cd00186">
    <property type="entry name" value="TOP1Ac"/>
    <property type="match status" value="1"/>
</dbReference>
<dbReference type="Pfam" id="PF01396">
    <property type="entry name" value="Zn_ribbon_Top1"/>
    <property type="match status" value="3"/>
</dbReference>
<evidence type="ECO:0000256" key="2">
    <source>
        <dbReference type="ARBA" id="ARBA00009446"/>
    </source>
</evidence>
<dbReference type="NCBIfam" id="TIGR01051">
    <property type="entry name" value="topA_bact"/>
    <property type="match status" value="1"/>
</dbReference>
<feature type="domain" description="Topo IA-type catalytic" evidence="12">
    <location>
        <begin position="129"/>
        <end position="553"/>
    </location>
</feature>
<dbReference type="InterPro" id="IPR028612">
    <property type="entry name" value="Topoisom_1_IA"/>
</dbReference>
<dbReference type="SUPFAM" id="SSF57783">
    <property type="entry name" value="Zinc beta-ribbon"/>
    <property type="match status" value="2"/>
</dbReference>
<keyword evidence="5" id="KW-0862">Zinc</keyword>
<comment type="caution">
    <text evidence="10">Lacks conserved residue(s) required for the propagation of feature annotation.</text>
</comment>
<dbReference type="EMBL" id="NDYR01000007">
    <property type="protein sequence ID" value="OUT18656.1"/>
    <property type="molecule type" value="Genomic_DNA"/>
</dbReference>
<feature type="site" description="Interaction with DNA" evidence="10">
    <location>
        <position position="32"/>
    </location>
</feature>
<dbReference type="InterPro" id="IPR013497">
    <property type="entry name" value="Topo_IA_cen"/>
</dbReference>
<dbReference type="PROSITE" id="PS50880">
    <property type="entry name" value="TOPRIM"/>
    <property type="match status" value="1"/>
</dbReference>
<dbReference type="GO" id="GO:0005694">
    <property type="term" value="C:chromosome"/>
    <property type="evidence" value="ECO:0007669"/>
    <property type="project" value="InterPro"/>
</dbReference>
<dbReference type="InterPro" id="IPR034149">
    <property type="entry name" value="TOPRIM_TopoI"/>
</dbReference>
<evidence type="ECO:0000256" key="4">
    <source>
        <dbReference type="ARBA" id="ARBA00022771"/>
    </source>
</evidence>
<feature type="domain" description="Toprim" evidence="11">
    <location>
        <begin position="2"/>
        <end position="113"/>
    </location>
</feature>
<dbReference type="PRINTS" id="PR00417">
    <property type="entry name" value="PRTPISMRASEI"/>
</dbReference>
<dbReference type="Pfam" id="PF01751">
    <property type="entry name" value="Toprim"/>
    <property type="match status" value="1"/>
</dbReference>
<feature type="site" description="Interaction with DNA" evidence="10">
    <location>
        <position position="299"/>
    </location>
</feature>
<sequence>MKSLIIVESPAKAKTIKNFLDKSYNVIASKGHIRDLPKTSFGIKIEDDKFTPEYRVSSDHSAIVKEIKELAKGADEIYLATDEDREGEAIAFHIANAIGKEPTSLPRIVFHEITKSAIQNALKSPRHVDMNSVNAQQTRRLLDRIVGYKLSPLLNLKIQKGLSAGRVQSAALKIIVDREREIQAFKPVEYYTIDTVFKKDLDAELVKFENQKIEKLTIQNPDRAKYIIENLQNEKFSVREIESKDRKIQPSPPFMTSTLQQSASNRLGFSPKKTMMIAQSLYEGVQTNEGFMGAITYMRTDSLNLAKEAVAAAREHILQNYGKEYLPAKAISYTTSSKGAQEAHEAIRPTNLGFTPQIAAKFLEKDALKLYTLIYNRFLACQMSACVSQTQNVYVASEKGEFKISGRKMLFDGFYKVYGELDKDKILPNLKKGDEMSLQSIKSTQNFTEPPARYSEAGLVKKLESLGIGRPSTYAPTISLLTSRDYVRIEKKQLIPNEIAFSMIGVLEEHFSNIVDSEFTSHLEEKLDEIALDKADWQKVLSDFYYPFMEKISAGKTGIKSLKTATPIGEKCPECGSELVLRKGRYGEFIACSNFPKCKYSRNVAKDHEKSAETGTTTATKPKRELKKLDVPCPKCGGEIVERFSRRGKFYGCANYPKCDFISNYEPVAQKCDECGGDMIKKELKKGTFIECTKCKKKTLVAEN</sequence>
<dbReference type="GO" id="GO:0006265">
    <property type="term" value="P:DNA topological change"/>
    <property type="evidence" value="ECO:0007669"/>
    <property type="project" value="UniProtKB-UniRule"/>
</dbReference>